<sequence length="179" mass="19572">MVPEKTTEKGKKSVSGLNGLIYVKQVLKGPLKDFWMAIEKETGHEMLVVKDRVPVHQSVVAKVAQSKVVALASVQKLSGRHPQISKLPQQAWDSITLNDIHRMDGSSSNSFHNVPYTPPLLQILASQPYPSTPTAPPSPFPWLALLVSENPSKKAHSVVPKPGPQKLHVASLPDLTSHF</sequence>
<evidence type="ECO:0000256" key="1">
    <source>
        <dbReference type="SAM" id="MobiDB-lite"/>
    </source>
</evidence>
<dbReference type="AlphaFoldDB" id="A0A9P5XW77"/>
<keyword evidence="3" id="KW-1185">Reference proteome</keyword>
<dbReference type="EMBL" id="MU150347">
    <property type="protein sequence ID" value="KAF9458194.1"/>
    <property type="molecule type" value="Genomic_DNA"/>
</dbReference>
<accession>A0A9P5XW77</accession>
<name>A0A9P5XW77_9AGAR</name>
<evidence type="ECO:0000313" key="2">
    <source>
        <dbReference type="EMBL" id="KAF9458194.1"/>
    </source>
</evidence>
<evidence type="ECO:0000313" key="3">
    <source>
        <dbReference type="Proteomes" id="UP000807353"/>
    </source>
</evidence>
<protein>
    <submittedName>
        <fullName evidence="2">Uncharacterized protein</fullName>
    </submittedName>
</protein>
<feature type="region of interest" description="Disordered" evidence="1">
    <location>
        <begin position="154"/>
        <end position="179"/>
    </location>
</feature>
<comment type="caution">
    <text evidence="2">The sequence shown here is derived from an EMBL/GenBank/DDBJ whole genome shotgun (WGS) entry which is preliminary data.</text>
</comment>
<dbReference type="Proteomes" id="UP000807353">
    <property type="component" value="Unassembled WGS sequence"/>
</dbReference>
<organism evidence="2 3">
    <name type="scientific">Collybia nuda</name>
    <dbReference type="NCBI Taxonomy" id="64659"/>
    <lineage>
        <taxon>Eukaryota</taxon>
        <taxon>Fungi</taxon>
        <taxon>Dikarya</taxon>
        <taxon>Basidiomycota</taxon>
        <taxon>Agaricomycotina</taxon>
        <taxon>Agaricomycetes</taxon>
        <taxon>Agaricomycetidae</taxon>
        <taxon>Agaricales</taxon>
        <taxon>Tricholomatineae</taxon>
        <taxon>Clitocybaceae</taxon>
        <taxon>Collybia</taxon>
    </lineage>
</organism>
<gene>
    <name evidence="2" type="ORF">BDZ94DRAFT_1313501</name>
</gene>
<dbReference type="OrthoDB" id="2417635at2759"/>
<reference evidence="2" key="1">
    <citation type="submission" date="2020-11" db="EMBL/GenBank/DDBJ databases">
        <authorList>
            <consortium name="DOE Joint Genome Institute"/>
            <person name="Ahrendt S."/>
            <person name="Riley R."/>
            <person name="Andreopoulos W."/>
            <person name="Labutti K."/>
            <person name="Pangilinan J."/>
            <person name="Ruiz-Duenas F.J."/>
            <person name="Barrasa J.M."/>
            <person name="Sanchez-Garcia M."/>
            <person name="Camarero S."/>
            <person name="Miyauchi S."/>
            <person name="Serrano A."/>
            <person name="Linde D."/>
            <person name="Babiker R."/>
            <person name="Drula E."/>
            <person name="Ayuso-Fernandez I."/>
            <person name="Pacheco R."/>
            <person name="Padilla G."/>
            <person name="Ferreira P."/>
            <person name="Barriuso J."/>
            <person name="Kellner H."/>
            <person name="Castanera R."/>
            <person name="Alfaro M."/>
            <person name="Ramirez L."/>
            <person name="Pisabarro A.G."/>
            <person name="Kuo A."/>
            <person name="Tritt A."/>
            <person name="Lipzen A."/>
            <person name="He G."/>
            <person name="Yan M."/>
            <person name="Ng V."/>
            <person name="Cullen D."/>
            <person name="Martin F."/>
            <person name="Rosso M.-N."/>
            <person name="Henrissat B."/>
            <person name="Hibbett D."/>
            <person name="Martinez A.T."/>
            <person name="Grigoriev I.V."/>
        </authorList>
    </citation>
    <scope>NUCLEOTIDE SEQUENCE</scope>
    <source>
        <strain evidence="2">CBS 247.69</strain>
    </source>
</reference>
<proteinExistence type="predicted"/>